<name>H3ZKS8_THELN</name>
<dbReference type="KEGG" id="tlt:OCC_08490"/>
<proteinExistence type="predicted"/>
<dbReference type="OrthoDB" id="86210at2157"/>
<organism evidence="3 4">
    <name type="scientific">Thermococcus litoralis (strain ATCC 51850 / DSM 5473 / JCM 8560 / NS-C)</name>
    <dbReference type="NCBI Taxonomy" id="523849"/>
    <lineage>
        <taxon>Archaea</taxon>
        <taxon>Methanobacteriati</taxon>
        <taxon>Methanobacteriota</taxon>
        <taxon>Thermococci</taxon>
        <taxon>Thermococcales</taxon>
        <taxon>Thermococcaceae</taxon>
        <taxon>Thermococcus</taxon>
    </lineage>
</organism>
<dbReference type="EMBL" id="CP006670">
    <property type="protein sequence ID" value="EHR79510.1"/>
    <property type="molecule type" value="Genomic_DNA"/>
</dbReference>
<keyword evidence="1" id="KW-0175">Coiled coil</keyword>
<keyword evidence="4" id="KW-1185">Reference proteome</keyword>
<evidence type="ECO:0008006" key="5">
    <source>
        <dbReference type="Google" id="ProtNLM"/>
    </source>
</evidence>
<dbReference type="STRING" id="523849.OCC_08490"/>
<dbReference type="AlphaFoldDB" id="H3ZKS8"/>
<dbReference type="PaxDb" id="523849-OCC_08490"/>
<evidence type="ECO:0000256" key="1">
    <source>
        <dbReference type="SAM" id="Coils"/>
    </source>
</evidence>
<evidence type="ECO:0000313" key="3">
    <source>
        <dbReference type="EMBL" id="EHR79510.1"/>
    </source>
</evidence>
<dbReference type="Proteomes" id="UP000015502">
    <property type="component" value="Chromosome"/>
</dbReference>
<sequence>MQLPNITPLEENIVCTKKQELLDLIYNAFSNQEFSGLFLKMFTKDEKEKYYATILLDRKKLLAAQIDLLNSKKKLIGSDSVETLKRIIDYPLVVDLYGLDEISLKLSITDNLEIYNSTPKVELEKIFGENKIESAEVLEKEKLLEKALERKKEEAKTEPQVKVQEEIKKEAPPKKEEKPLEKAPKIEKKPSAPEIDVKVVGGEIFKPVLQEYAEEILKEIKNLNGVSVERVGITGEVGSGVIYLHVNIHGTSERDKSSREILERRVLYFANKHLPIIWRKAGLKPILSNAQAKITAPGESEEEKEEKKEVVIPRKVESNIIVEAHESVKPYFSTYARVIFKDIQSAGIDIDKMLLDIKGRSEHEINLTLWGKASGVSKEEAERIVNRILRTHAREIGKALNKYVTVHRVELHLEEEEVSSKAKQIMSKKEELEKEIEKLLKEAGVEELSYITEEKKKEAEEALLKSKVEPAIEELRKRLQREFTELPNSVFRWMNLDWEFKNGTVLVDLEASFDKRSTLLGIVSDERVREDITRTLEKVTKEVSAEHNIPIKLRNTEIRIR</sequence>
<accession>H3ZKS8</accession>
<reference evidence="3 4" key="1">
    <citation type="journal article" date="2012" name="J. Bacteriol.">
        <title>Genome sequence of the model hyperthermophilic archaeon Thermococcus litoralis NS-C.</title>
        <authorList>
            <person name="Gardner A.F."/>
            <person name="Kumar S."/>
            <person name="Perler F.B."/>
        </authorList>
    </citation>
    <scope>NUCLEOTIDE SEQUENCE [LARGE SCALE GENOMIC DNA]</scope>
    <source>
        <strain evidence="4">ATCC 51850 / DSM 5473 / JCM 8560 / NS-C</strain>
    </source>
</reference>
<evidence type="ECO:0000256" key="2">
    <source>
        <dbReference type="SAM" id="MobiDB-lite"/>
    </source>
</evidence>
<feature type="region of interest" description="Disordered" evidence="2">
    <location>
        <begin position="154"/>
        <end position="187"/>
    </location>
</feature>
<gene>
    <name evidence="3" type="ORF">OCC_08490</name>
</gene>
<dbReference type="HOGENOM" id="CLU_035109_0_0_2"/>
<feature type="coiled-coil region" evidence="1">
    <location>
        <begin position="415"/>
        <end position="449"/>
    </location>
</feature>
<evidence type="ECO:0000313" key="4">
    <source>
        <dbReference type="Proteomes" id="UP000015502"/>
    </source>
</evidence>
<protein>
    <recommendedName>
        <fullName evidence="5">DUF2226 domain-containing protein</fullName>
    </recommendedName>
</protein>